<name>A0AAJ8BST7_ASPNG</name>
<reference evidence="1" key="2">
    <citation type="submission" date="2025-08" db="UniProtKB">
        <authorList>
            <consortium name="RefSeq"/>
        </authorList>
    </citation>
    <scope>IDENTIFICATION</scope>
</reference>
<dbReference type="VEuPathDB" id="FungiDB:An01g07310"/>
<organism evidence="1">
    <name type="scientific">Aspergillus niger</name>
    <dbReference type="NCBI Taxonomy" id="5061"/>
    <lineage>
        <taxon>Eukaryota</taxon>
        <taxon>Fungi</taxon>
        <taxon>Dikarya</taxon>
        <taxon>Ascomycota</taxon>
        <taxon>Pezizomycotina</taxon>
        <taxon>Eurotiomycetes</taxon>
        <taxon>Eurotiomycetidae</taxon>
        <taxon>Eurotiales</taxon>
        <taxon>Aspergillaceae</taxon>
        <taxon>Aspergillus</taxon>
        <taxon>Aspergillus subgen. Circumdati</taxon>
    </lineage>
</organism>
<dbReference type="RefSeq" id="XP_059603220.1">
    <property type="nucleotide sequence ID" value="XM_059749238.1"/>
</dbReference>
<reference evidence="1" key="1">
    <citation type="submission" date="2025-02" db="EMBL/GenBank/DDBJ databases">
        <authorList>
            <consortium name="NCBI Genome Project"/>
        </authorList>
    </citation>
    <scope>NUCLEOTIDE SEQUENCE</scope>
</reference>
<dbReference type="KEGG" id="ang:An01g07310"/>
<evidence type="ECO:0000313" key="1">
    <source>
        <dbReference type="RefSeq" id="XP_059603220.1"/>
    </source>
</evidence>
<accession>A0AAJ8BST7</accession>
<protein>
    <submittedName>
        <fullName evidence="1">Uncharacterized protein</fullName>
    </submittedName>
</protein>
<sequence length="229" mass="25011">MNVAGWLVRPIRHDVTGSAATGDSEPIVSRAKLNSSSSLIRLANKNLQPADVRSRGLHGNPACLVGPNLARRQVKSRSSPHGWMAAAQSGAVLLPARHAVLPGYSTLYMQQHGNMFPAAPIKVTGPRLSAYFYQLTSVSVHCVPDDCLAQTVIKHKKQSACAQRCNDTGQMMRLPLLTDRSWMNVQSKPVAHRQAVGMPPNQMKLSATWPLCDIAFHRPIHQVHYALSS</sequence>
<dbReference type="GeneID" id="84589994"/>
<proteinExistence type="predicted"/>
<gene>
    <name evidence="1" type="ORF">An01g07310</name>
</gene>
<dbReference type="AlphaFoldDB" id="A0AAJ8BST7"/>